<dbReference type="Proteomes" id="UP000509750">
    <property type="component" value="Chromosome"/>
</dbReference>
<organism evidence="2 3">
    <name type="scientific">Halorarum halophilum</name>
    <dbReference type="NCBI Taxonomy" id="2743090"/>
    <lineage>
        <taxon>Archaea</taxon>
        <taxon>Methanobacteriati</taxon>
        <taxon>Methanobacteriota</taxon>
        <taxon>Stenosarchaea group</taxon>
        <taxon>Halobacteria</taxon>
        <taxon>Halobacteriales</taxon>
        <taxon>Haloferacaceae</taxon>
        <taxon>Halorarum</taxon>
    </lineage>
</organism>
<dbReference type="AlphaFoldDB" id="A0A7D5GKE9"/>
<evidence type="ECO:0000313" key="2">
    <source>
        <dbReference type="EMBL" id="QLG27247.1"/>
    </source>
</evidence>
<dbReference type="RefSeq" id="WP_179168822.1">
    <property type="nucleotide sequence ID" value="NZ_CP058529.1"/>
</dbReference>
<dbReference type="InterPro" id="IPR058929">
    <property type="entry name" value="Ig_halo"/>
</dbReference>
<feature type="domain" description="Ig-like" evidence="1">
    <location>
        <begin position="25"/>
        <end position="99"/>
    </location>
</feature>
<proteinExistence type="predicted"/>
<gene>
    <name evidence="2" type="ORF">HUG10_06680</name>
</gene>
<dbReference type="GeneID" id="56028503"/>
<name>A0A7D5GKE9_9EURY</name>
<accession>A0A7D5GKE9</accession>
<reference evidence="2 3" key="1">
    <citation type="submission" date="2020-07" db="EMBL/GenBank/DDBJ databases">
        <title>Gai3-2, isolated from salt lake.</title>
        <authorList>
            <person name="Cui H."/>
            <person name="Shi X."/>
        </authorList>
    </citation>
    <scope>NUCLEOTIDE SEQUENCE [LARGE SCALE GENOMIC DNA]</scope>
    <source>
        <strain evidence="2 3">Gai3-2</strain>
    </source>
</reference>
<dbReference type="OrthoDB" id="323300at2157"/>
<evidence type="ECO:0000259" key="1">
    <source>
        <dbReference type="Pfam" id="PF25942"/>
    </source>
</evidence>
<evidence type="ECO:0000313" key="3">
    <source>
        <dbReference type="Proteomes" id="UP000509750"/>
    </source>
</evidence>
<dbReference type="Pfam" id="PF25942">
    <property type="entry name" value="Ig_halo"/>
    <property type="match status" value="1"/>
</dbReference>
<keyword evidence="3" id="KW-1185">Reference proteome</keyword>
<protein>
    <recommendedName>
        <fullName evidence="1">Ig-like domain-containing protein</fullName>
    </recommendedName>
</protein>
<dbReference type="KEGG" id="halg:HUG10_06680"/>
<dbReference type="EMBL" id="CP058529">
    <property type="protein sequence ID" value="QLG27247.1"/>
    <property type="molecule type" value="Genomic_DNA"/>
</dbReference>
<sequence length="110" mass="12079">MAVLSTAGCLSLSDIEDLRLFNGFERDVTVTTSVIRASDGEEVFSDTTTIAQDESRSYQNPVREEGLFEIRVAVENGPENTYEWDAPADEAHGLTVHLSPDEVSFGRVVV</sequence>